<accession>A0A669BSU5</accession>
<dbReference type="AlphaFoldDB" id="A0A669BSU5"/>
<evidence type="ECO:0000256" key="1">
    <source>
        <dbReference type="SAM" id="SignalP"/>
    </source>
</evidence>
<reference evidence="3" key="2">
    <citation type="submission" date="2025-09" db="UniProtKB">
        <authorList>
            <consortium name="Ensembl"/>
        </authorList>
    </citation>
    <scope>IDENTIFICATION</scope>
</reference>
<feature type="domain" description="Reverse transcriptase" evidence="2">
    <location>
        <begin position="557"/>
        <end position="804"/>
    </location>
</feature>
<dbReference type="InParanoid" id="A0A669BSU5"/>
<dbReference type="GeneTree" id="ENSGT01120000271821"/>
<dbReference type="InterPro" id="IPR043502">
    <property type="entry name" value="DNA/RNA_pol_sf"/>
</dbReference>
<dbReference type="Proteomes" id="UP000005207">
    <property type="component" value="Unplaced"/>
</dbReference>
<evidence type="ECO:0000313" key="4">
    <source>
        <dbReference type="Proteomes" id="UP000005207"/>
    </source>
</evidence>
<dbReference type="Ensembl" id="ENSONIT00000080477.1">
    <property type="protein sequence ID" value="ENSONIP00000038804.1"/>
    <property type="gene ID" value="ENSONIG00000034250.1"/>
</dbReference>
<dbReference type="PANTHER" id="PTHR47510:SF3">
    <property type="entry name" value="ENDO_EXONUCLEASE_PHOSPHATASE DOMAIN-CONTAINING PROTEIN"/>
    <property type="match status" value="1"/>
</dbReference>
<dbReference type="SUPFAM" id="SSF56672">
    <property type="entry name" value="DNA/RNA polymerases"/>
    <property type="match status" value="1"/>
</dbReference>
<dbReference type="SUPFAM" id="SSF56219">
    <property type="entry name" value="DNase I-like"/>
    <property type="match status" value="1"/>
</dbReference>
<dbReference type="PANTHER" id="PTHR47510">
    <property type="entry name" value="REVERSE TRANSCRIPTASE DOMAIN-CONTAINING PROTEIN"/>
    <property type="match status" value="1"/>
</dbReference>
<keyword evidence="4" id="KW-1185">Reference proteome</keyword>
<dbReference type="OMA" id="RECICTP"/>
<feature type="chain" id="PRO_5025459400" description="Reverse transcriptase domain-containing protein" evidence="1">
    <location>
        <begin position="20"/>
        <end position="807"/>
    </location>
</feature>
<dbReference type="CDD" id="cd01650">
    <property type="entry name" value="RT_nLTR_like"/>
    <property type="match status" value="1"/>
</dbReference>
<evidence type="ECO:0000259" key="2">
    <source>
        <dbReference type="PROSITE" id="PS50878"/>
    </source>
</evidence>
<protein>
    <recommendedName>
        <fullName evidence="2">Reverse transcriptase domain-containing protein</fullName>
    </recommendedName>
</protein>
<proteinExistence type="predicted"/>
<reference evidence="3" key="1">
    <citation type="submission" date="2025-08" db="UniProtKB">
        <authorList>
            <consortium name="Ensembl"/>
        </authorList>
    </citation>
    <scope>IDENTIFICATION</scope>
</reference>
<keyword evidence="1" id="KW-0732">Signal</keyword>
<name>A0A669BSU5_ORENI</name>
<dbReference type="Gene3D" id="3.60.10.10">
    <property type="entry name" value="Endonuclease/exonuclease/phosphatase"/>
    <property type="match status" value="1"/>
</dbReference>
<dbReference type="InterPro" id="IPR000477">
    <property type="entry name" value="RT_dom"/>
</dbReference>
<evidence type="ECO:0000313" key="3">
    <source>
        <dbReference type="Ensembl" id="ENSONIP00000038804.1"/>
    </source>
</evidence>
<feature type="signal peptide" evidence="1">
    <location>
        <begin position="1"/>
        <end position="19"/>
    </location>
</feature>
<sequence>MDSFFFIVVGFLLCWLVSNEVGEAVSQLRIVYSRDELLQLNLPYDGKDLTSCMLDFIHKDSNRTSEKRKRKRGRRGGVKLRLRRQQVSRFPLPSVLLGNVQSLRNKLDELQGNVRFQKDFRDSCVMAFSETWLTELDQDADFSIDGFGAPFRRDRDAQVTGKSQGGGVCLYVNKCYCSAVTVRECICTPDVELLSVSLRPFYLPREFPQLFITVVYIHPKAHPASTCSIISDVVQKLQALSPDAPNFIMGDFNHVSLKSTLGNLYQYVSCPTRWDKMLDLCYGSVKNAYKSLPLPPLGSSDHNCVHLLPIYKTVLKREKTKTKDVDIWSEESVLTLQECFKCTDWEVFIQSCGDDLAALVDVTSSYAVFCKDMIIPRKHVKVYANNKPWVTKSVKSCLRKKRQAFKEGAVTDFQTATKELKIEILKAKQSYKNLLESKFAAKNFGSAWTCMKTIAGFQNPQRSSEVILDGFNSDRDFANALNMFYTRFSSSDFSEDILELKQKLRDTQHFIIELSDLKKAFHTVNVNKSQGPDNISGRLIKSCADKLSPLFQVIFNKSLQTQHVPSLWKEAVVVPVPKSSRPKILNDFRPVALTSVVMKVFEKIIRNVIMKETEHQLDPMQFAYRPNRGVEDALLTLLNLILKHVESKGTFARLLFIDFSSAFNTIQPHILIKRLLGQFEIRKNLVGWILDFLTDRSQRVRINGVLSDPVFSSTGSPQGCVLSPLLFTLYTNMCQGRHENRVIIKYADDSVFVSLLKEGDTNHGPVIDDFVQWCEESYLQLNISKTKDMVVDFRKQQNGHGVTLIKG</sequence>
<dbReference type="PROSITE" id="PS50878">
    <property type="entry name" value="RT_POL"/>
    <property type="match status" value="1"/>
</dbReference>
<dbReference type="InterPro" id="IPR036691">
    <property type="entry name" value="Endo/exonu/phosph_ase_sf"/>
</dbReference>
<organism evidence="3 4">
    <name type="scientific">Oreochromis niloticus</name>
    <name type="common">Nile tilapia</name>
    <name type="synonym">Tilapia nilotica</name>
    <dbReference type="NCBI Taxonomy" id="8128"/>
    <lineage>
        <taxon>Eukaryota</taxon>
        <taxon>Metazoa</taxon>
        <taxon>Chordata</taxon>
        <taxon>Craniata</taxon>
        <taxon>Vertebrata</taxon>
        <taxon>Euteleostomi</taxon>
        <taxon>Actinopterygii</taxon>
        <taxon>Neopterygii</taxon>
        <taxon>Teleostei</taxon>
        <taxon>Neoteleostei</taxon>
        <taxon>Acanthomorphata</taxon>
        <taxon>Ovalentaria</taxon>
        <taxon>Cichlomorphae</taxon>
        <taxon>Cichliformes</taxon>
        <taxon>Cichlidae</taxon>
        <taxon>African cichlids</taxon>
        <taxon>Pseudocrenilabrinae</taxon>
        <taxon>Oreochromini</taxon>
        <taxon>Oreochromis</taxon>
    </lineage>
</organism>
<dbReference type="Pfam" id="PF00078">
    <property type="entry name" value="RVT_1"/>
    <property type="match status" value="1"/>
</dbReference>